<dbReference type="NCBIfam" id="TIGR01130">
    <property type="entry name" value="ER_PDI_fam"/>
    <property type="match status" value="1"/>
</dbReference>
<keyword evidence="9 13" id="KW-0413">Isomerase</keyword>
<dbReference type="Pfam" id="PF00085">
    <property type="entry name" value="Thioredoxin"/>
    <property type="match status" value="2"/>
</dbReference>
<feature type="non-terminal residue" evidence="16">
    <location>
        <position position="1"/>
    </location>
</feature>
<evidence type="ECO:0000256" key="6">
    <source>
        <dbReference type="ARBA" id="ARBA00022737"/>
    </source>
</evidence>
<dbReference type="EMBL" id="KB631811">
    <property type="protein sequence ID" value="ERL86349.1"/>
    <property type="molecule type" value="Genomic_DNA"/>
</dbReference>
<dbReference type="GO" id="GO:0003756">
    <property type="term" value="F:protein disulfide isomerase activity"/>
    <property type="evidence" value="ECO:0007669"/>
    <property type="project" value="UniProtKB-EC"/>
</dbReference>
<evidence type="ECO:0000313" key="17">
    <source>
        <dbReference type="EMBL" id="ERL86349.1"/>
    </source>
</evidence>
<dbReference type="Proteomes" id="UP000019118">
    <property type="component" value="Unassembled WGS sequence"/>
</dbReference>
<feature type="disulfide bond" description="Redox-active" evidence="11">
    <location>
        <begin position="57"/>
        <end position="60"/>
    </location>
</feature>
<evidence type="ECO:0000313" key="18">
    <source>
        <dbReference type="EnsemblMetazoa" id="XP_019762645.1"/>
    </source>
</evidence>
<keyword evidence="19" id="KW-1185">Reference proteome</keyword>
<feature type="compositionally biased region" description="Acidic residues" evidence="14">
    <location>
        <begin position="486"/>
        <end position="497"/>
    </location>
</feature>
<evidence type="ECO:0000256" key="7">
    <source>
        <dbReference type="ARBA" id="ARBA00022824"/>
    </source>
</evidence>
<gene>
    <name evidence="18" type="primary">109539378</name>
    <name evidence="17" type="ORF">D910_03757</name>
    <name evidence="16" type="ORF">YQE_07809</name>
</gene>
<feature type="region of interest" description="Disordered" evidence="14">
    <location>
        <begin position="478"/>
        <end position="497"/>
    </location>
</feature>
<dbReference type="Pfam" id="PF13848">
    <property type="entry name" value="Thioredoxin_6"/>
    <property type="match status" value="1"/>
</dbReference>
<dbReference type="Gene3D" id="3.40.30.10">
    <property type="entry name" value="Glutaredoxin"/>
    <property type="match status" value="4"/>
</dbReference>
<dbReference type="EnsemblMetazoa" id="XM_019907086.1">
    <property type="protein sequence ID" value="XP_019762645.1"/>
    <property type="gene ID" value="LOC109539378"/>
</dbReference>
<dbReference type="PANTHER" id="PTHR18929">
    <property type="entry name" value="PROTEIN DISULFIDE ISOMERASE"/>
    <property type="match status" value="1"/>
</dbReference>
<dbReference type="FunFam" id="3.40.30.10:FF:000027">
    <property type="entry name" value="protein disulfide-isomerase A2"/>
    <property type="match status" value="1"/>
</dbReference>
<dbReference type="InterPro" id="IPR036249">
    <property type="entry name" value="Thioredoxin-like_sf"/>
</dbReference>
<evidence type="ECO:0000256" key="4">
    <source>
        <dbReference type="ARBA" id="ARBA00012723"/>
    </source>
</evidence>
<reference evidence="18" key="2">
    <citation type="submission" date="2024-08" db="UniProtKB">
        <authorList>
            <consortium name="EnsemblMetazoa"/>
        </authorList>
    </citation>
    <scope>IDENTIFICATION</scope>
</reference>
<dbReference type="AlphaFoldDB" id="N6U4S7"/>
<dbReference type="InterPro" id="IPR017937">
    <property type="entry name" value="Thioredoxin_CS"/>
</dbReference>
<dbReference type="CDD" id="cd02995">
    <property type="entry name" value="PDI_a_PDI_a'_C"/>
    <property type="match status" value="1"/>
</dbReference>
<dbReference type="FunFam" id="3.40.30.10:FF:000023">
    <property type="entry name" value="Protein disulfide-isomerase"/>
    <property type="match status" value="1"/>
</dbReference>
<feature type="disulfide bond" description="Redox-active" evidence="11">
    <location>
        <begin position="398"/>
        <end position="401"/>
    </location>
</feature>
<feature type="chain" id="PRO_5010896535" description="Protein disulfide-isomerase" evidence="13">
    <location>
        <begin position="20"/>
        <end position="497"/>
    </location>
</feature>
<dbReference type="Proteomes" id="UP000030742">
    <property type="component" value="Unassembled WGS sequence"/>
</dbReference>
<feature type="signal peptide" evidence="13">
    <location>
        <begin position="1"/>
        <end position="19"/>
    </location>
</feature>
<name>N6U4S7_DENPD</name>
<dbReference type="PANTHER" id="PTHR18929:SF240">
    <property type="entry name" value="PROTEIN DISULFIDE-ISOMERASE"/>
    <property type="match status" value="1"/>
</dbReference>
<dbReference type="HOGENOM" id="CLU_025879_1_0_1"/>
<dbReference type="PROSITE" id="PS00194">
    <property type="entry name" value="THIOREDOXIN_1"/>
    <property type="match status" value="2"/>
</dbReference>
<protein>
    <recommendedName>
        <fullName evidence="4 13">Protein disulfide-isomerase</fullName>
        <ecNumber evidence="4 13">5.3.4.1</ecNumber>
    </recommendedName>
</protein>
<evidence type="ECO:0000313" key="16">
    <source>
        <dbReference type="EMBL" id="ENN75631.1"/>
    </source>
</evidence>
<comment type="subcellular location">
    <subcellularLocation>
        <location evidence="2">Endoplasmic reticulum lumen</location>
    </subcellularLocation>
</comment>
<evidence type="ECO:0000313" key="19">
    <source>
        <dbReference type="Proteomes" id="UP000019118"/>
    </source>
</evidence>
<dbReference type="GO" id="GO:0034976">
    <property type="term" value="P:response to endoplasmic reticulum stress"/>
    <property type="evidence" value="ECO:0007669"/>
    <property type="project" value="TreeGrafter"/>
</dbReference>
<dbReference type="PROSITE" id="PS51352">
    <property type="entry name" value="THIOREDOXIN_2"/>
    <property type="match status" value="2"/>
</dbReference>
<keyword evidence="7" id="KW-0256">Endoplasmic reticulum</keyword>
<feature type="domain" description="Thioredoxin" evidence="15">
    <location>
        <begin position="13"/>
        <end position="149"/>
    </location>
</feature>
<evidence type="ECO:0000313" key="20">
    <source>
        <dbReference type="Proteomes" id="UP000030742"/>
    </source>
</evidence>
<dbReference type="STRING" id="77166.N6U4S7"/>
<evidence type="ECO:0000256" key="5">
    <source>
        <dbReference type="ARBA" id="ARBA00022729"/>
    </source>
</evidence>
<dbReference type="GO" id="GO:0006457">
    <property type="term" value="P:protein folding"/>
    <property type="evidence" value="ECO:0007669"/>
    <property type="project" value="TreeGrafter"/>
</dbReference>
<keyword evidence="10 11" id="KW-0676">Redox-active center</keyword>
<dbReference type="InterPro" id="IPR013766">
    <property type="entry name" value="Thioredoxin_domain"/>
</dbReference>
<dbReference type="KEGG" id="dpa:109539378"/>
<evidence type="ECO:0000256" key="11">
    <source>
        <dbReference type="PIRSR" id="PIRSR605792-51"/>
    </source>
</evidence>
<feature type="domain" description="Thioredoxin" evidence="15">
    <location>
        <begin position="334"/>
        <end position="475"/>
    </location>
</feature>
<dbReference type="CDD" id="cd02961">
    <property type="entry name" value="PDI_a_family"/>
    <property type="match status" value="1"/>
</dbReference>
<dbReference type="SUPFAM" id="SSF52833">
    <property type="entry name" value="Thioredoxin-like"/>
    <property type="match status" value="4"/>
</dbReference>
<comment type="similarity">
    <text evidence="3 12">Belongs to the protein disulfide isomerase family.</text>
</comment>
<reference evidence="19 20" key="1">
    <citation type="journal article" date="2013" name="Genome Biol.">
        <title>Draft genome of the mountain pine beetle, Dendroctonus ponderosae Hopkins, a major forest pest.</title>
        <authorList>
            <person name="Keeling C.I."/>
            <person name="Yuen M.M."/>
            <person name="Liao N.Y."/>
            <person name="Docking T.R."/>
            <person name="Chan S.K."/>
            <person name="Taylor G.A."/>
            <person name="Palmquist D.L."/>
            <person name="Jackman S.D."/>
            <person name="Nguyen A."/>
            <person name="Li M."/>
            <person name="Henderson H."/>
            <person name="Janes J.K."/>
            <person name="Zhao Y."/>
            <person name="Pandoh P."/>
            <person name="Moore R."/>
            <person name="Sperling F.A."/>
            <person name="Huber D.P."/>
            <person name="Birol I."/>
            <person name="Jones S.J."/>
            <person name="Bohlmann J."/>
        </authorList>
    </citation>
    <scope>NUCLEOTIDE SEQUENCE</scope>
</reference>
<evidence type="ECO:0000256" key="8">
    <source>
        <dbReference type="ARBA" id="ARBA00023157"/>
    </source>
</evidence>
<dbReference type="NCBIfam" id="TIGR01126">
    <property type="entry name" value="pdi_dom"/>
    <property type="match status" value="2"/>
</dbReference>
<evidence type="ECO:0000256" key="9">
    <source>
        <dbReference type="ARBA" id="ARBA00023235"/>
    </source>
</evidence>
<dbReference type="CDD" id="cd02981">
    <property type="entry name" value="PDI_b_family"/>
    <property type="match status" value="1"/>
</dbReference>
<evidence type="ECO:0000256" key="12">
    <source>
        <dbReference type="RuleBase" id="RU004208"/>
    </source>
</evidence>
<dbReference type="OrthoDB" id="72053at2759"/>
<dbReference type="InterPro" id="IPR005792">
    <property type="entry name" value="Prot_disulphide_isomerase"/>
</dbReference>
<dbReference type="GO" id="GO:0005788">
    <property type="term" value="C:endoplasmic reticulum lumen"/>
    <property type="evidence" value="ECO:0007669"/>
    <property type="project" value="UniProtKB-SubCell"/>
</dbReference>
<keyword evidence="6" id="KW-0677">Repeat</keyword>
<dbReference type="FunFam" id="3.40.30.10:FF:000030">
    <property type="entry name" value="Protein disulfide-isomerase"/>
    <property type="match status" value="1"/>
</dbReference>
<dbReference type="InterPro" id="IPR005788">
    <property type="entry name" value="PDI_thioredoxin-like_dom"/>
</dbReference>
<sequence>MKSVQFLSIFFFLGAFALADEDKIETEDGVLVLTEGNFLTAFKKHDYILVEFYAPWCGHCKALAPEYAAAAKILEEQKSNIKLAKVDATENQDLAKKYAVRGYPTLKFFKRAYQIDYTGGRKAQEIVDWVVKKSGPLFKQLESVDEAKAFIENSQIAVIGFFTNLDGRFHGAFNHIIEDVDEVEFGMTSNPDVLAEYKITEDTILMFKKFDEEIVKYEGDDIYTNIKRFIAINALPFLVEFNQETAQKIFGGEIKNHLLLFLKKDDEDYQRITEAAKSIAKPFRDNVLFVTVDATEEDHQRILEFFGMKSEEVPAARLIHLADEMAKYKPPTNELTAESLKNFVQDFLDGKLKQHLLSQPLPEDWDKDDVKVLVSENFDSVTLDKDKDVLVEFYAPWCGHCKQLLPIYERLAKHYKDNPNVVIAKIDSTANELEDHKILSFPTIKLFKKETNEIVSYVGARTFEALLKFVDTGKEEDVHGEAPEYTPEEEDIVRDEL</sequence>
<dbReference type="PRINTS" id="PR00421">
    <property type="entry name" value="THIOREDOXIN"/>
</dbReference>
<accession>N6U4S7</accession>
<evidence type="ECO:0000256" key="10">
    <source>
        <dbReference type="ARBA" id="ARBA00023284"/>
    </source>
</evidence>
<dbReference type="EC" id="5.3.4.1" evidence="4 13"/>
<dbReference type="OMA" id="TRESANM"/>
<evidence type="ECO:0000256" key="13">
    <source>
        <dbReference type="RuleBase" id="RU361130"/>
    </source>
</evidence>
<evidence type="ECO:0000256" key="3">
    <source>
        <dbReference type="ARBA" id="ARBA00006347"/>
    </source>
</evidence>
<evidence type="ECO:0000259" key="15">
    <source>
        <dbReference type="PROSITE" id="PS51352"/>
    </source>
</evidence>
<dbReference type="CDD" id="cd02982">
    <property type="entry name" value="PDI_b'_family"/>
    <property type="match status" value="1"/>
</dbReference>
<evidence type="ECO:0000256" key="1">
    <source>
        <dbReference type="ARBA" id="ARBA00001182"/>
    </source>
</evidence>
<keyword evidence="8 11" id="KW-1015">Disulfide bond</keyword>
<proteinExistence type="inferred from homology"/>
<evidence type="ECO:0000256" key="2">
    <source>
        <dbReference type="ARBA" id="ARBA00004319"/>
    </source>
</evidence>
<organism evidence="16">
    <name type="scientific">Dendroctonus ponderosae</name>
    <name type="common">Mountain pine beetle</name>
    <dbReference type="NCBI Taxonomy" id="77166"/>
    <lineage>
        <taxon>Eukaryota</taxon>
        <taxon>Metazoa</taxon>
        <taxon>Ecdysozoa</taxon>
        <taxon>Arthropoda</taxon>
        <taxon>Hexapoda</taxon>
        <taxon>Insecta</taxon>
        <taxon>Pterygota</taxon>
        <taxon>Neoptera</taxon>
        <taxon>Endopterygota</taxon>
        <taxon>Coleoptera</taxon>
        <taxon>Polyphaga</taxon>
        <taxon>Cucujiformia</taxon>
        <taxon>Curculionidae</taxon>
        <taxon>Scolytinae</taxon>
        <taxon>Dendroctonus</taxon>
    </lineage>
</organism>
<dbReference type="EMBL" id="KB741007">
    <property type="protein sequence ID" value="ENN75631.1"/>
    <property type="molecule type" value="Genomic_DNA"/>
</dbReference>
<evidence type="ECO:0000256" key="14">
    <source>
        <dbReference type="SAM" id="MobiDB-lite"/>
    </source>
</evidence>
<comment type="catalytic activity">
    <reaction evidence="1 13">
        <text>Catalyzes the rearrangement of -S-S- bonds in proteins.</text>
        <dbReference type="EC" id="5.3.4.1"/>
    </reaction>
</comment>
<dbReference type="FunFam" id="3.40.30.10:FF:000042">
    <property type="entry name" value="protein disulfide-isomerase A2"/>
    <property type="match status" value="1"/>
</dbReference>
<keyword evidence="5 13" id="KW-0732">Signal</keyword>